<dbReference type="PANTHER" id="PTHR46826:SF1">
    <property type="entry name" value="TVP38_TMEM64 FAMILY MEMBRANE PROTEIN YDJX"/>
    <property type="match status" value="1"/>
</dbReference>
<name>A0A061RWY7_9CHLO</name>
<dbReference type="Pfam" id="PF09335">
    <property type="entry name" value="VTT_dom"/>
    <property type="match status" value="1"/>
</dbReference>
<evidence type="ECO:0000313" key="4">
    <source>
        <dbReference type="EMBL" id="JAC75185.1"/>
    </source>
</evidence>
<protein>
    <submittedName>
        <fullName evidence="4">Dna glycosylase</fullName>
    </submittedName>
</protein>
<feature type="compositionally biased region" description="Polar residues" evidence="1">
    <location>
        <begin position="61"/>
        <end position="73"/>
    </location>
</feature>
<feature type="transmembrane region" description="Helical" evidence="2">
    <location>
        <begin position="287"/>
        <end position="308"/>
    </location>
</feature>
<keyword evidence="2" id="KW-1133">Transmembrane helix</keyword>
<feature type="transmembrane region" description="Helical" evidence="2">
    <location>
        <begin position="155"/>
        <end position="174"/>
    </location>
</feature>
<dbReference type="AlphaFoldDB" id="A0A061RWY7"/>
<evidence type="ECO:0000313" key="5">
    <source>
        <dbReference type="EMBL" id="JAC79670.1"/>
    </source>
</evidence>
<dbReference type="EMBL" id="GBEZ01010494">
    <property type="protein sequence ID" value="JAC75185.1"/>
    <property type="molecule type" value="Transcribed_RNA"/>
</dbReference>
<feature type="compositionally biased region" description="Basic residues" evidence="1">
    <location>
        <begin position="378"/>
        <end position="396"/>
    </location>
</feature>
<gene>
    <name evidence="5" type="ORF">TSPGSL018_12127</name>
    <name evidence="4" type="ORF">TSPGSL018_23825</name>
</gene>
<sequence>MATTRIHVSRFPSSSQTVQSAGSCSQQITPWCISREKIGVRSSPEPIEFKTELWPSVKLSEGTSRAPPNSSAGREQRDDFAGRPCLEEVSAPVASSTLSAGFAADPVPWDLTGRLGCLALALGVPLGLLAAPPAFAGEGMLPIELFQNFLEQVEALGPLGAVFFTGAVLLAEMIPLFPTQPLSLAAGLLFGGTKGAGLVLAGNIGAATAAFLLARGVGRSIAERVIDAELEGEEGGGAAKSLLGDVKETIESGSEWQQFMSVLLLRLTPVVPFSASNYVLGLSPLPFLPFFAATLTGMTPWALLFASIGGAGRSLLDGGEDLQQVFSKLAAEASAYTEDAALAGAGVLAVGAAVWLLRRSMLPQPPPEEASSRQGTRGSKKAVAKAQKKEKRVTRL</sequence>
<keyword evidence="2" id="KW-0812">Transmembrane</keyword>
<reference evidence="4" key="1">
    <citation type="submission" date="2014-05" db="EMBL/GenBank/DDBJ databases">
        <title>The transcriptome of the halophilic microalga Tetraselmis sp. GSL018 isolated from the Great Salt Lake, Utah.</title>
        <authorList>
            <person name="Jinkerson R.E."/>
            <person name="D'Adamo S."/>
            <person name="Posewitz M.C."/>
        </authorList>
    </citation>
    <scope>NUCLEOTIDE SEQUENCE</scope>
    <source>
        <strain evidence="4">GSL018</strain>
    </source>
</reference>
<accession>A0A061RWY7</accession>
<dbReference type="EMBL" id="GBEZ01005665">
    <property type="protein sequence ID" value="JAC79670.1"/>
    <property type="molecule type" value="Transcribed_RNA"/>
</dbReference>
<feature type="region of interest" description="Disordered" evidence="1">
    <location>
        <begin position="363"/>
        <end position="396"/>
    </location>
</feature>
<dbReference type="PANTHER" id="PTHR46826">
    <property type="match status" value="1"/>
</dbReference>
<feature type="domain" description="VTT" evidence="3">
    <location>
        <begin position="177"/>
        <end position="309"/>
    </location>
</feature>
<feature type="region of interest" description="Disordered" evidence="1">
    <location>
        <begin position="59"/>
        <end position="79"/>
    </location>
</feature>
<evidence type="ECO:0000256" key="1">
    <source>
        <dbReference type="SAM" id="MobiDB-lite"/>
    </source>
</evidence>
<evidence type="ECO:0000256" key="2">
    <source>
        <dbReference type="SAM" id="Phobius"/>
    </source>
</evidence>
<dbReference type="InterPro" id="IPR032816">
    <property type="entry name" value="VTT_dom"/>
</dbReference>
<keyword evidence="2" id="KW-0472">Membrane</keyword>
<feature type="transmembrane region" description="Helical" evidence="2">
    <location>
        <begin position="340"/>
        <end position="357"/>
    </location>
</feature>
<dbReference type="PROSITE" id="PS51257">
    <property type="entry name" value="PROKAR_LIPOPROTEIN"/>
    <property type="match status" value="1"/>
</dbReference>
<proteinExistence type="predicted"/>
<dbReference type="InterPro" id="IPR053240">
    <property type="entry name" value="VTT_domain"/>
</dbReference>
<feature type="transmembrane region" description="Helical" evidence="2">
    <location>
        <begin position="195"/>
        <end position="214"/>
    </location>
</feature>
<evidence type="ECO:0000259" key="3">
    <source>
        <dbReference type="Pfam" id="PF09335"/>
    </source>
</evidence>
<organism evidence="4">
    <name type="scientific">Tetraselmis sp. GSL018</name>
    <dbReference type="NCBI Taxonomy" id="582737"/>
    <lineage>
        <taxon>Eukaryota</taxon>
        <taxon>Viridiplantae</taxon>
        <taxon>Chlorophyta</taxon>
        <taxon>core chlorophytes</taxon>
        <taxon>Chlorodendrophyceae</taxon>
        <taxon>Chlorodendrales</taxon>
        <taxon>Chlorodendraceae</taxon>
        <taxon>Tetraselmis</taxon>
    </lineage>
</organism>